<comment type="caution">
    <text evidence="1">The sequence shown here is derived from an EMBL/GenBank/DDBJ whole genome shotgun (WGS) entry which is preliminary data.</text>
</comment>
<dbReference type="PANTHER" id="PTHR33165:SF78">
    <property type="entry name" value="F-BOX DOMAIN-CONTAINING PROTEIN"/>
    <property type="match status" value="1"/>
</dbReference>
<name>A0AAV5BWM9_ELECO</name>
<reference evidence="1" key="2">
    <citation type="submission" date="2021-12" db="EMBL/GenBank/DDBJ databases">
        <title>Resequencing data analysis of finger millet.</title>
        <authorList>
            <person name="Hatakeyama M."/>
            <person name="Aluri S."/>
            <person name="Balachadran M.T."/>
            <person name="Sivarajan S.R."/>
            <person name="Poveda L."/>
            <person name="Shimizu-Inatsugi R."/>
            <person name="Schlapbach R."/>
            <person name="Sreeman S.M."/>
            <person name="Shimizu K.K."/>
        </authorList>
    </citation>
    <scope>NUCLEOTIDE SEQUENCE</scope>
</reference>
<dbReference type="Proteomes" id="UP001054889">
    <property type="component" value="Unassembled WGS sequence"/>
</dbReference>
<keyword evidence="2" id="KW-1185">Reference proteome</keyword>
<proteinExistence type="predicted"/>
<dbReference type="EMBL" id="BQKI01000003">
    <property type="protein sequence ID" value="GJM90160.1"/>
    <property type="molecule type" value="Genomic_DNA"/>
</dbReference>
<accession>A0AAV5BWM9</accession>
<gene>
    <name evidence="1" type="primary">ga06416</name>
    <name evidence="1" type="ORF">PR202_ga06416</name>
</gene>
<evidence type="ECO:0000313" key="2">
    <source>
        <dbReference type="Proteomes" id="UP001054889"/>
    </source>
</evidence>
<organism evidence="1 2">
    <name type="scientific">Eleusine coracana subsp. coracana</name>
    <dbReference type="NCBI Taxonomy" id="191504"/>
    <lineage>
        <taxon>Eukaryota</taxon>
        <taxon>Viridiplantae</taxon>
        <taxon>Streptophyta</taxon>
        <taxon>Embryophyta</taxon>
        <taxon>Tracheophyta</taxon>
        <taxon>Spermatophyta</taxon>
        <taxon>Magnoliopsida</taxon>
        <taxon>Liliopsida</taxon>
        <taxon>Poales</taxon>
        <taxon>Poaceae</taxon>
        <taxon>PACMAD clade</taxon>
        <taxon>Chloridoideae</taxon>
        <taxon>Cynodonteae</taxon>
        <taxon>Eleusininae</taxon>
        <taxon>Eleusine</taxon>
    </lineage>
</organism>
<sequence length="281" mass="30573">MCACRGDDVPQTRACAAVLLEDQRFHPRRWIMLLGEREELSAAKAPHNSHRHFLNVSTGQCIQVDVPELRDHGGLQSTGAEGLLILLGKATGAVRLLNPLTRQMAELPPIAGLGDCSQRHIGSCLPSAALVNQGTVVLSFSHDGICRFYGIWNGAVMVMDTDRANIHPLRLEVTAKLPRSVRNMEDSVHLVDNDGKLLLVHRKMTLARGLGGRAVFLGLYQSLSVSSKVFPSLDADTVYPGLVLGESGGVEQIGAYHLRDGSTESFNYDSESSLPTSLEYY</sequence>
<evidence type="ECO:0000313" key="1">
    <source>
        <dbReference type="EMBL" id="GJM90160.1"/>
    </source>
</evidence>
<dbReference type="PANTHER" id="PTHR33165">
    <property type="entry name" value="F-BOX DOMAIN CONTAINING PROTEIN-LIKE-RELATED"/>
    <property type="match status" value="1"/>
</dbReference>
<protein>
    <submittedName>
        <fullName evidence="1">Uncharacterized protein</fullName>
    </submittedName>
</protein>
<reference evidence="1" key="1">
    <citation type="journal article" date="2018" name="DNA Res.">
        <title>Multiple hybrid de novo genome assembly of finger millet, an orphan allotetraploid crop.</title>
        <authorList>
            <person name="Hatakeyama M."/>
            <person name="Aluri S."/>
            <person name="Balachadran M.T."/>
            <person name="Sivarajan S.R."/>
            <person name="Patrignani A."/>
            <person name="Gruter S."/>
            <person name="Poveda L."/>
            <person name="Shimizu-Inatsugi R."/>
            <person name="Baeten J."/>
            <person name="Francoijs K.J."/>
            <person name="Nataraja K.N."/>
            <person name="Reddy Y.A.N."/>
            <person name="Phadnis S."/>
            <person name="Ravikumar R.L."/>
            <person name="Schlapbach R."/>
            <person name="Sreeman S.M."/>
            <person name="Shimizu K.K."/>
        </authorList>
    </citation>
    <scope>NUCLEOTIDE SEQUENCE</scope>
</reference>
<dbReference type="AlphaFoldDB" id="A0AAV5BWM9"/>